<reference evidence="4" key="1">
    <citation type="submission" date="2019-10" db="EMBL/GenBank/DDBJ databases">
        <title>Antimicrobial potential of Antarctic Bacteria.</title>
        <authorList>
            <person name="Benaud N."/>
            <person name="Edwards R.J."/>
            <person name="Ferrari B.C."/>
        </authorList>
    </citation>
    <scope>NUCLEOTIDE SEQUENCE [LARGE SCALE GENOMIC DNA]</scope>
    <source>
        <strain evidence="4">NBSH44</strain>
    </source>
</reference>
<evidence type="ECO:0000313" key="4">
    <source>
        <dbReference type="Proteomes" id="UP000515307"/>
    </source>
</evidence>
<dbReference type="Gene3D" id="2.160.20.10">
    <property type="entry name" value="Single-stranded right-handed beta-helix, Pectin lyase-like"/>
    <property type="match status" value="1"/>
</dbReference>
<organism evidence="3 4">
    <name type="scientific">Streptomyces finlayi</name>
    <dbReference type="NCBI Taxonomy" id="67296"/>
    <lineage>
        <taxon>Bacteria</taxon>
        <taxon>Bacillati</taxon>
        <taxon>Actinomycetota</taxon>
        <taxon>Actinomycetes</taxon>
        <taxon>Kitasatosporales</taxon>
        <taxon>Streptomycetaceae</taxon>
        <taxon>Streptomyces</taxon>
    </lineage>
</organism>
<gene>
    <name evidence="3" type="ORF">F0344_01815</name>
</gene>
<dbReference type="SUPFAM" id="SSF51126">
    <property type="entry name" value="Pectin lyase-like"/>
    <property type="match status" value="1"/>
</dbReference>
<feature type="compositionally biased region" description="Basic residues" evidence="1">
    <location>
        <begin position="255"/>
        <end position="269"/>
    </location>
</feature>
<sequence length="546" mass="58250">MPCALVTALLAASGCSLPDTYVPPRKNAADGFTFYVSPDGDDDDDGLSPERAWRTLRKADAVTYRPGDRLRLRAGARYRGSLSLDEDEAGRAKKPVVVDSYGGGRATIETAGTPGISVYNTAGVEIRDLELVGDDRSFTRSAGVRFFSNLADDRKLSHVVLSGLDISHFRNGVTLAGANRGTGFRDVRISDTAVHGNKDAGISSVGPAFDADDPLYAHEKVSLARVKAYENDGDPKSADRNTGSGIMLGSVRDAKVRRSSAHHNGRKSSSRAEEGPEGIWAYDSTRVVIEHNVSYANRSGSHVDGGGFGLDNNVSSSVLQYNFAFGNDGPGYLLYTRDRNGAHRDNVVRFNLSHDDSRKHPQYGGIVAYGGLVRDLDIYHNTVVMKASSRASEDAPALRLETGLTSARIRNNIFVTDGAPLVLSTKAFASDDVILQGNDYFSTDTWKVRWGAQSHLTLNSWRSADGQEQDESGPTGSAADPCLESTTAPVRSVKGAALMVPGCTDELTAAALNLQKLGVDPGAVDYFGERLAPTAAAGAAQPSSEE</sequence>
<evidence type="ECO:0000256" key="1">
    <source>
        <dbReference type="SAM" id="MobiDB-lite"/>
    </source>
</evidence>
<dbReference type="InterPro" id="IPR011050">
    <property type="entry name" value="Pectin_lyase_fold/virulence"/>
</dbReference>
<dbReference type="Proteomes" id="UP000515307">
    <property type="component" value="Chromosome"/>
</dbReference>
<evidence type="ECO:0000259" key="2">
    <source>
        <dbReference type="Pfam" id="PF13229"/>
    </source>
</evidence>
<proteinExistence type="predicted"/>
<accession>A0A7G7BUK3</accession>
<keyword evidence="4" id="KW-1185">Reference proteome</keyword>
<dbReference type="KEGG" id="sfiy:F0344_01815"/>
<dbReference type="AlphaFoldDB" id="A0A7G7BUK3"/>
<feature type="domain" description="Right handed beta helix" evidence="2">
    <location>
        <begin position="158"/>
        <end position="339"/>
    </location>
</feature>
<dbReference type="InterPro" id="IPR012334">
    <property type="entry name" value="Pectin_lyas_fold"/>
</dbReference>
<dbReference type="InterPro" id="IPR006626">
    <property type="entry name" value="PbH1"/>
</dbReference>
<name>A0A7G7BUK3_9ACTN</name>
<feature type="region of interest" description="Disordered" evidence="1">
    <location>
        <begin position="462"/>
        <end position="483"/>
    </location>
</feature>
<dbReference type="SMART" id="SM00710">
    <property type="entry name" value="PbH1"/>
    <property type="match status" value="6"/>
</dbReference>
<protein>
    <submittedName>
        <fullName evidence="3">Right-handed parallel beta-helix repeat-containing protein</fullName>
    </submittedName>
</protein>
<dbReference type="InterPro" id="IPR039448">
    <property type="entry name" value="Beta_helix"/>
</dbReference>
<dbReference type="Pfam" id="PF13229">
    <property type="entry name" value="Beta_helix"/>
    <property type="match status" value="1"/>
</dbReference>
<dbReference type="EMBL" id="CP045702">
    <property type="protein sequence ID" value="QNE79018.1"/>
    <property type="molecule type" value="Genomic_DNA"/>
</dbReference>
<evidence type="ECO:0000313" key="3">
    <source>
        <dbReference type="EMBL" id="QNE79018.1"/>
    </source>
</evidence>
<feature type="region of interest" description="Disordered" evidence="1">
    <location>
        <begin position="253"/>
        <end position="275"/>
    </location>
</feature>